<organism evidence="4 5">
    <name type="scientific">Runella defluvii</name>
    <dbReference type="NCBI Taxonomy" id="370973"/>
    <lineage>
        <taxon>Bacteria</taxon>
        <taxon>Pseudomonadati</taxon>
        <taxon>Bacteroidota</taxon>
        <taxon>Cytophagia</taxon>
        <taxon>Cytophagales</taxon>
        <taxon>Spirosomataceae</taxon>
        <taxon>Runella</taxon>
    </lineage>
</organism>
<dbReference type="InterPro" id="IPR011990">
    <property type="entry name" value="TPR-like_helical_dom_sf"/>
</dbReference>
<feature type="transmembrane region" description="Helical" evidence="3">
    <location>
        <begin position="385"/>
        <end position="405"/>
    </location>
</feature>
<dbReference type="Gene3D" id="1.25.40.10">
    <property type="entry name" value="Tetratricopeptide repeat domain"/>
    <property type="match status" value="1"/>
</dbReference>
<keyword evidence="1" id="KW-0802">TPR repeat</keyword>
<dbReference type="InterPro" id="IPR019734">
    <property type="entry name" value="TPR_rpt"/>
</dbReference>
<evidence type="ECO:0000256" key="1">
    <source>
        <dbReference type="PROSITE-ProRule" id="PRU00339"/>
    </source>
</evidence>
<dbReference type="RefSeq" id="WP_183979276.1">
    <property type="nucleotide sequence ID" value="NZ_JACIBY010000018.1"/>
</dbReference>
<gene>
    <name evidence="4" type="ORF">FHS57_005558</name>
</gene>
<proteinExistence type="predicted"/>
<keyword evidence="2" id="KW-0175">Coiled coil</keyword>
<reference evidence="4 5" key="1">
    <citation type="submission" date="2020-08" db="EMBL/GenBank/DDBJ databases">
        <title>Genomic Encyclopedia of Type Strains, Phase IV (KMG-IV): sequencing the most valuable type-strain genomes for metagenomic binning, comparative biology and taxonomic classification.</title>
        <authorList>
            <person name="Goeker M."/>
        </authorList>
    </citation>
    <scope>NUCLEOTIDE SEQUENCE [LARGE SCALE GENOMIC DNA]</scope>
    <source>
        <strain evidence="4 5">DSM 17976</strain>
    </source>
</reference>
<keyword evidence="5" id="KW-1185">Reference proteome</keyword>
<sequence length="561" mass="65751">MLYRILLVIALYWIAGGGVMKLHGQEVFSASEKRVRYLIDFSFQFGADAQVSRYKSELDSIQKVAKDERDERSLAYLDFLKLRLSEEIAPTKEEKNGYTKKLEKITQTTPYDDLKAYSFFWRGWVAFNKKDYTTGLPLLFKARKLLEETYFGKFPHSIYYYIGFFAIYYFFEDYKMAALHCQIALKEPPNAVFSPMGIYNNLGLCYLKMKQYEKAEKAFREGVVAAKVEKNSNYEVLIRGNLGNLLRMMGKYKEALPYLYEEAKVNEKAIPENAAISRLYIANALLMLDSVDKAKPYIAPAAVVMPYWTYPTYDLIRFETLALYHAKMKNFSLANTFKDSLLALKDTLKVKLDYKKVVVLESSLQAEKYINERRALQVEVTNERMLRNVIIFGLIVVFLGVVYWLNERQKQEKRLQTEKRQRAEEMLDHANRQLEQYLVNIKEKNELIETISTQLERNNQRPEMNFEVEKTLENLQQSVLLTEDDWQNFKALYEQVFPYFFLDLNKKYPDLTAAEVRLCALDKLNLTDKVKGTMLGISADSVKKTRYRLRKKYPSMMEEIA</sequence>
<keyword evidence="3" id="KW-0812">Transmembrane</keyword>
<evidence type="ECO:0000313" key="4">
    <source>
        <dbReference type="EMBL" id="MBB3841530.1"/>
    </source>
</evidence>
<keyword evidence="3" id="KW-0472">Membrane</keyword>
<feature type="repeat" description="TPR" evidence="1">
    <location>
        <begin position="196"/>
        <end position="229"/>
    </location>
</feature>
<dbReference type="EMBL" id="JACIBY010000018">
    <property type="protein sequence ID" value="MBB3841530.1"/>
    <property type="molecule type" value="Genomic_DNA"/>
</dbReference>
<dbReference type="AlphaFoldDB" id="A0A7W6ET78"/>
<protein>
    <submittedName>
        <fullName evidence="4">Tetratricopeptide (TPR) repeat protein</fullName>
    </submittedName>
</protein>
<dbReference type="Pfam" id="PF13424">
    <property type="entry name" value="TPR_12"/>
    <property type="match status" value="1"/>
</dbReference>
<accession>A0A7W6ET78</accession>
<dbReference type="SUPFAM" id="SSF48452">
    <property type="entry name" value="TPR-like"/>
    <property type="match status" value="1"/>
</dbReference>
<evidence type="ECO:0000313" key="5">
    <source>
        <dbReference type="Proteomes" id="UP000541352"/>
    </source>
</evidence>
<feature type="coiled-coil region" evidence="2">
    <location>
        <begin position="406"/>
        <end position="461"/>
    </location>
</feature>
<evidence type="ECO:0000256" key="2">
    <source>
        <dbReference type="SAM" id="Coils"/>
    </source>
</evidence>
<keyword evidence="3" id="KW-1133">Transmembrane helix</keyword>
<dbReference type="SMART" id="SM00028">
    <property type="entry name" value="TPR"/>
    <property type="match status" value="3"/>
</dbReference>
<dbReference type="Proteomes" id="UP000541352">
    <property type="component" value="Unassembled WGS sequence"/>
</dbReference>
<name>A0A7W6ET78_9BACT</name>
<dbReference type="PROSITE" id="PS50005">
    <property type="entry name" value="TPR"/>
    <property type="match status" value="1"/>
</dbReference>
<evidence type="ECO:0000256" key="3">
    <source>
        <dbReference type="SAM" id="Phobius"/>
    </source>
</evidence>
<comment type="caution">
    <text evidence="4">The sequence shown here is derived from an EMBL/GenBank/DDBJ whole genome shotgun (WGS) entry which is preliminary data.</text>
</comment>